<evidence type="ECO:0000256" key="3">
    <source>
        <dbReference type="ARBA" id="ARBA00022989"/>
    </source>
</evidence>
<sequence length="293" mass="32670">MSITNGVLTILPAPAGYEVDFEHPRRIGIPETYWVVGVGNAISILFFAQRIYTKIAILRKFSWDDAFFVLSWACCVAVQVLCCHLYGSGSMGVHAWEIPIQKYSQFSLLVMISSAVYAPGTCFAKLSLLCFYYRLTAIRWFRLSTLFMVFFVVGGYLGIFFSLIFGCNPVQKTWDVTVQGTCINTAALYIATAVLGVVSDLLLLAMPIPIVLGLQLRTFQKAGIILLFVIGSMTLVTSIVRLVLLFPMLVDFDQTWAVVDPFTWICVEANLLVVCASLCTLRKFVLTMCPRLM</sequence>
<name>A0A9P8YKB2_9PEZI</name>
<dbReference type="OrthoDB" id="5401779at2759"/>
<evidence type="ECO:0000256" key="4">
    <source>
        <dbReference type="ARBA" id="ARBA00023136"/>
    </source>
</evidence>
<evidence type="ECO:0000256" key="5">
    <source>
        <dbReference type="ARBA" id="ARBA00038359"/>
    </source>
</evidence>
<dbReference type="Proteomes" id="UP000756346">
    <property type="component" value="Unassembled WGS sequence"/>
</dbReference>
<dbReference type="PANTHER" id="PTHR33048:SF124">
    <property type="entry name" value="INTEGRAL MEMBRANE PROTEIN"/>
    <property type="match status" value="1"/>
</dbReference>
<dbReference type="PANTHER" id="PTHR33048">
    <property type="entry name" value="PTH11-LIKE INTEGRAL MEMBRANE PROTEIN (AFU_ORTHOLOGUE AFUA_5G11245)"/>
    <property type="match status" value="1"/>
</dbReference>
<evidence type="ECO:0000313" key="8">
    <source>
        <dbReference type="EMBL" id="KAH7041603.1"/>
    </source>
</evidence>
<feature type="transmembrane region" description="Helical" evidence="6">
    <location>
        <begin position="107"/>
        <end position="133"/>
    </location>
</feature>
<keyword evidence="3 6" id="KW-1133">Transmembrane helix</keyword>
<protein>
    <recommendedName>
        <fullName evidence="7">Rhodopsin domain-containing protein</fullName>
    </recommendedName>
</protein>
<feature type="domain" description="Rhodopsin" evidence="7">
    <location>
        <begin position="50"/>
        <end position="285"/>
    </location>
</feature>
<comment type="subcellular location">
    <subcellularLocation>
        <location evidence="1">Membrane</location>
        <topology evidence="1">Multi-pass membrane protein</topology>
    </subcellularLocation>
</comment>
<evidence type="ECO:0000259" key="7">
    <source>
        <dbReference type="Pfam" id="PF20684"/>
    </source>
</evidence>
<dbReference type="GeneID" id="70178376"/>
<accession>A0A9P8YKB2</accession>
<dbReference type="AlphaFoldDB" id="A0A9P8YKB2"/>
<dbReference type="InterPro" id="IPR052337">
    <property type="entry name" value="SAT4-like"/>
</dbReference>
<feature type="non-terminal residue" evidence="8">
    <location>
        <position position="293"/>
    </location>
</feature>
<proteinExistence type="inferred from homology"/>
<feature type="transmembrane region" description="Helical" evidence="6">
    <location>
        <begin position="145"/>
        <end position="166"/>
    </location>
</feature>
<dbReference type="EMBL" id="JAGTJQ010000001">
    <property type="protein sequence ID" value="KAH7041603.1"/>
    <property type="molecule type" value="Genomic_DNA"/>
</dbReference>
<feature type="transmembrane region" description="Helical" evidence="6">
    <location>
        <begin position="224"/>
        <end position="250"/>
    </location>
</feature>
<dbReference type="InterPro" id="IPR049326">
    <property type="entry name" value="Rhodopsin_dom_fungi"/>
</dbReference>
<dbReference type="GO" id="GO:0016020">
    <property type="term" value="C:membrane"/>
    <property type="evidence" value="ECO:0007669"/>
    <property type="project" value="UniProtKB-SubCell"/>
</dbReference>
<feature type="transmembrane region" description="Helical" evidence="6">
    <location>
        <begin position="186"/>
        <end position="212"/>
    </location>
</feature>
<evidence type="ECO:0000313" key="9">
    <source>
        <dbReference type="Proteomes" id="UP000756346"/>
    </source>
</evidence>
<keyword evidence="4 6" id="KW-0472">Membrane</keyword>
<comment type="caution">
    <text evidence="8">The sequence shown here is derived from an EMBL/GenBank/DDBJ whole genome shotgun (WGS) entry which is preliminary data.</text>
</comment>
<keyword evidence="9" id="KW-1185">Reference proteome</keyword>
<evidence type="ECO:0000256" key="1">
    <source>
        <dbReference type="ARBA" id="ARBA00004141"/>
    </source>
</evidence>
<feature type="transmembrane region" description="Helical" evidence="6">
    <location>
        <begin position="33"/>
        <end position="53"/>
    </location>
</feature>
<feature type="transmembrane region" description="Helical" evidence="6">
    <location>
        <begin position="262"/>
        <end position="281"/>
    </location>
</feature>
<dbReference type="Pfam" id="PF20684">
    <property type="entry name" value="Fung_rhodopsin"/>
    <property type="match status" value="1"/>
</dbReference>
<evidence type="ECO:0000256" key="2">
    <source>
        <dbReference type="ARBA" id="ARBA00022692"/>
    </source>
</evidence>
<feature type="transmembrane region" description="Helical" evidence="6">
    <location>
        <begin position="65"/>
        <end position="87"/>
    </location>
</feature>
<comment type="similarity">
    <text evidence="5">Belongs to the SAT4 family.</text>
</comment>
<reference evidence="8" key="1">
    <citation type="journal article" date="2021" name="Nat. Commun.">
        <title>Genetic determinants of endophytism in the Arabidopsis root mycobiome.</title>
        <authorList>
            <person name="Mesny F."/>
            <person name="Miyauchi S."/>
            <person name="Thiergart T."/>
            <person name="Pickel B."/>
            <person name="Atanasova L."/>
            <person name="Karlsson M."/>
            <person name="Huettel B."/>
            <person name="Barry K.W."/>
            <person name="Haridas S."/>
            <person name="Chen C."/>
            <person name="Bauer D."/>
            <person name="Andreopoulos W."/>
            <person name="Pangilinan J."/>
            <person name="LaButti K."/>
            <person name="Riley R."/>
            <person name="Lipzen A."/>
            <person name="Clum A."/>
            <person name="Drula E."/>
            <person name="Henrissat B."/>
            <person name="Kohler A."/>
            <person name="Grigoriev I.V."/>
            <person name="Martin F.M."/>
            <person name="Hacquard S."/>
        </authorList>
    </citation>
    <scope>NUCLEOTIDE SEQUENCE</scope>
    <source>
        <strain evidence="8">MPI-CAGE-CH-0230</strain>
    </source>
</reference>
<gene>
    <name evidence="8" type="ORF">B0I36DRAFT_205490</name>
</gene>
<evidence type="ECO:0000256" key="6">
    <source>
        <dbReference type="SAM" id="Phobius"/>
    </source>
</evidence>
<organism evidence="8 9">
    <name type="scientific">Microdochium trichocladiopsis</name>
    <dbReference type="NCBI Taxonomy" id="1682393"/>
    <lineage>
        <taxon>Eukaryota</taxon>
        <taxon>Fungi</taxon>
        <taxon>Dikarya</taxon>
        <taxon>Ascomycota</taxon>
        <taxon>Pezizomycotina</taxon>
        <taxon>Sordariomycetes</taxon>
        <taxon>Xylariomycetidae</taxon>
        <taxon>Xylariales</taxon>
        <taxon>Microdochiaceae</taxon>
        <taxon>Microdochium</taxon>
    </lineage>
</organism>
<keyword evidence="2 6" id="KW-0812">Transmembrane</keyword>
<dbReference type="RefSeq" id="XP_046019658.1">
    <property type="nucleotide sequence ID" value="XM_046148830.1"/>
</dbReference>